<dbReference type="InterPro" id="IPR011604">
    <property type="entry name" value="PDDEXK-like_dom_sf"/>
</dbReference>
<dbReference type="SUPFAM" id="SSF52980">
    <property type="entry name" value="Restriction endonuclease-like"/>
    <property type="match status" value="1"/>
</dbReference>
<dbReference type="OrthoDB" id="6117194at2759"/>
<keyword evidence="2" id="KW-1185">Reference proteome</keyword>
<accession>A0A6J8DP60</accession>
<gene>
    <name evidence="1" type="ORF">MCOR_42995</name>
</gene>
<name>A0A6J8DP60_MYTCO</name>
<evidence type="ECO:0008006" key="3">
    <source>
        <dbReference type="Google" id="ProtNLM"/>
    </source>
</evidence>
<proteinExistence type="predicted"/>
<dbReference type="PANTHER" id="PTHR46609">
    <property type="entry name" value="EXONUCLEASE, PHAGE-TYPE/RECB, C-TERMINAL DOMAIN-CONTAINING PROTEIN"/>
    <property type="match status" value="1"/>
</dbReference>
<dbReference type="Proteomes" id="UP000507470">
    <property type="component" value="Unassembled WGS sequence"/>
</dbReference>
<sequence>MSGEKSIGQITDGSTSKGIYDPASSSINFAVPSVNRINEFESPNASIPREILPGVIHSSIGFLPKNKSFVLSVDGKKMATGLTDERGDQDLFQHEDGESLKLLQDLIDEEITNIETTKTSWSSMEPTEQASRLMQIIKIVSHRIKDLRALLQKQKFALNKFFKDAGDDWRNSKYVFAISSIQTMIYQIKSVIKRLLSVNDCLLEKRSDLYANKNAFAKRDTIDTYSQVNWITLKDPESLPDSAINNSRFIKQRTDQWIEMRKKFKLTGSTLYEGIGLDTLKNQQRHFDKVVRGVNTQEEFSEEVRNRMPHGIVSEVHAIATLVGKIVPLYHPDLQFVEEGDRIIFCEDRPFILVSPDGGLGIVKLENTPDNITDPKVACEFKCPVGTDYKTPVHYEIPVSWSAESSTVFQVSFDEELWKIIIDEALSVYSTESLKRPTRISEAAKNIKRKLSSFRQEHTEFLCEVKSVKATSLNISQTQT</sequence>
<dbReference type="Gene3D" id="3.90.320.10">
    <property type="match status" value="1"/>
</dbReference>
<protein>
    <recommendedName>
        <fullName evidence="3">YqaJ viral recombinase domain-containing protein</fullName>
    </recommendedName>
</protein>
<dbReference type="PANTHER" id="PTHR46609:SF8">
    <property type="entry name" value="YQAJ VIRAL RECOMBINASE DOMAIN-CONTAINING PROTEIN"/>
    <property type="match status" value="1"/>
</dbReference>
<organism evidence="1 2">
    <name type="scientific">Mytilus coruscus</name>
    <name type="common">Sea mussel</name>
    <dbReference type="NCBI Taxonomy" id="42192"/>
    <lineage>
        <taxon>Eukaryota</taxon>
        <taxon>Metazoa</taxon>
        <taxon>Spiralia</taxon>
        <taxon>Lophotrochozoa</taxon>
        <taxon>Mollusca</taxon>
        <taxon>Bivalvia</taxon>
        <taxon>Autobranchia</taxon>
        <taxon>Pteriomorphia</taxon>
        <taxon>Mytilida</taxon>
        <taxon>Mytiloidea</taxon>
        <taxon>Mytilidae</taxon>
        <taxon>Mytilinae</taxon>
        <taxon>Mytilus</taxon>
    </lineage>
</organism>
<evidence type="ECO:0000313" key="2">
    <source>
        <dbReference type="Proteomes" id="UP000507470"/>
    </source>
</evidence>
<dbReference type="InterPro" id="IPR011335">
    <property type="entry name" value="Restrct_endonuc-II-like"/>
</dbReference>
<dbReference type="AlphaFoldDB" id="A0A6J8DP60"/>
<dbReference type="GO" id="GO:0006281">
    <property type="term" value="P:DNA repair"/>
    <property type="evidence" value="ECO:0007669"/>
    <property type="project" value="UniProtKB-ARBA"/>
</dbReference>
<evidence type="ECO:0000313" key="1">
    <source>
        <dbReference type="EMBL" id="CAC5409745.1"/>
    </source>
</evidence>
<dbReference type="InterPro" id="IPR051703">
    <property type="entry name" value="NF-kappa-B_Signaling_Reg"/>
</dbReference>
<reference evidence="1 2" key="1">
    <citation type="submission" date="2020-06" db="EMBL/GenBank/DDBJ databases">
        <authorList>
            <person name="Li R."/>
            <person name="Bekaert M."/>
        </authorList>
    </citation>
    <scope>NUCLEOTIDE SEQUENCE [LARGE SCALE GENOMIC DNA]</scope>
    <source>
        <strain evidence="2">wild</strain>
    </source>
</reference>
<dbReference type="EMBL" id="CACVKT020007647">
    <property type="protein sequence ID" value="CAC5409745.1"/>
    <property type="molecule type" value="Genomic_DNA"/>
</dbReference>